<dbReference type="AlphaFoldDB" id="A0A4U6W5H6"/>
<accession>A0A4U6W5H6</accession>
<dbReference type="PANTHER" id="PTHR37611:SF4">
    <property type="entry name" value="OS06G0538400 PROTEIN"/>
    <property type="match status" value="1"/>
</dbReference>
<organism evidence="1 2">
    <name type="scientific">Setaria viridis</name>
    <name type="common">Green bristlegrass</name>
    <name type="synonym">Setaria italica subsp. viridis</name>
    <dbReference type="NCBI Taxonomy" id="4556"/>
    <lineage>
        <taxon>Eukaryota</taxon>
        <taxon>Viridiplantae</taxon>
        <taxon>Streptophyta</taxon>
        <taxon>Embryophyta</taxon>
        <taxon>Tracheophyta</taxon>
        <taxon>Spermatophyta</taxon>
        <taxon>Magnoliopsida</taxon>
        <taxon>Liliopsida</taxon>
        <taxon>Poales</taxon>
        <taxon>Poaceae</taxon>
        <taxon>PACMAD clade</taxon>
        <taxon>Panicoideae</taxon>
        <taxon>Panicodae</taxon>
        <taxon>Paniceae</taxon>
        <taxon>Cenchrinae</taxon>
        <taxon>Setaria</taxon>
    </lineage>
</organism>
<dbReference type="PANTHER" id="PTHR37611">
    <property type="entry name" value="VIRUS-SPECIFIC-SIGNALING-PATHWAY REGULATED PROTEIN-RELATED"/>
    <property type="match status" value="1"/>
</dbReference>
<dbReference type="OMA" id="VSLMGHE"/>
<dbReference type="Proteomes" id="UP000298652">
    <property type="component" value="Chromosome 1"/>
</dbReference>
<keyword evidence="2" id="KW-1185">Reference proteome</keyword>
<name>A0A4U6W5H6_SETVI</name>
<proteinExistence type="predicted"/>
<protein>
    <submittedName>
        <fullName evidence="1">Uncharacterized protein</fullName>
    </submittedName>
</protein>
<dbReference type="Gramene" id="TKW37015">
    <property type="protein sequence ID" value="TKW37015"/>
    <property type="gene ID" value="SEVIR_1G019700v2"/>
</dbReference>
<evidence type="ECO:0000313" key="2">
    <source>
        <dbReference type="Proteomes" id="UP000298652"/>
    </source>
</evidence>
<sequence>MAQVWNQREDGECAIAMGESYHVDLGQAMDLAEADGALLMELMEDLPPSDMADGDVDRLSHVIRSLEAEIGSGGDVAVRMADGESVAGESSEDCGRLQDMLLDLDDHYEGGSFGYWPEVSLMGHETEGWYVYSNGYEGGIVGYEAIDHQYHCCVEGSVEQVYSPLWE</sequence>
<gene>
    <name evidence="1" type="ORF">SEVIR_1G019700v2</name>
</gene>
<dbReference type="EMBL" id="CM016552">
    <property type="protein sequence ID" value="TKW37015.1"/>
    <property type="molecule type" value="Genomic_DNA"/>
</dbReference>
<evidence type="ECO:0000313" key="1">
    <source>
        <dbReference type="EMBL" id="TKW37015.1"/>
    </source>
</evidence>
<reference evidence="1" key="1">
    <citation type="submission" date="2019-03" db="EMBL/GenBank/DDBJ databases">
        <title>WGS assembly of Setaria viridis.</title>
        <authorList>
            <person name="Huang P."/>
            <person name="Jenkins J."/>
            <person name="Grimwood J."/>
            <person name="Barry K."/>
            <person name="Healey A."/>
            <person name="Mamidi S."/>
            <person name="Sreedasyam A."/>
            <person name="Shu S."/>
            <person name="Feldman M."/>
            <person name="Wu J."/>
            <person name="Yu Y."/>
            <person name="Chen C."/>
            <person name="Johnson J."/>
            <person name="Rokhsar D."/>
            <person name="Baxter I."/>
            <person name="Schmutz J."/>
            <person name="Brutnell T."/>
            <person name="Kellogg E."/>
        </authorList>
    </citation>
    <scope>NUCLEOTIDE SEQUENCE [LARGE SCALE GENOMIC DNA]</scope>
</reference>